<feature type="region of interest" description="Disordered" evidence="1">
    <location>
        <begin position="1"/>
        <end position="27"/>
    </location>
</feature>
<accession>A0A4C1UX20</accession>
<reference evidence="2 3" key="1">
    <citation type="journal article" date="2019" name="Commun. Biol.">
        <title>The bagworm genome reveals a unique fibroin gene that provides high tensile strength.</title>
        <authorList>
            <person name="Kono N."/>
            <person name="Nakamura H."/>
            <person name="Ohtoshi R."/>
            <person name="Tomita M."/>
            <person name="Numata K."/>
            <person name="Arakawa K."/>
        </authorList>
    </citation>
    <scope>NUCLEOTIDE SEQUENCE [LARGE SCALE GENOMIC DNA]</scope>
</reference>
<dbReference type="Proteomes" id="UP000299102">
    <property type="component" value="Unassembled WGS sequence"/>
</dbReference>
<feature type="compositionally biased region" description="Basic residues" evidence="1">
    <location>
        <begin position="17"/>
        <end position="27"/>
    </location>
</feature>
<name>A0A4C1UX20_EUMVA</name>
<organism evidence="2 3">
    <name type="scientific">Eumeta variegata</name>
    <name type="common">Bagworm moth</name>
    <name type="synonym">Eumeta japonica</name>
    <dbReference type="NCBI Taxonomy" id="151549"/>
    <lineage>
        <taxon>Eukaryota</taxon>
        <taxon>Metazoa</taxon>
        <taxon>Ecdysozoa</taxon>
        <taxon>Arthropoda</taxon>
        <taxon>Hexapoda</taxon>
        <taxon>Insecta</taxon>
        <taxon>Pterygota</taxon>
        <taxon>Neoptera</taxon>
        <taxon>Endopterygota</taxon>
        <taxon>Lepidoptera</taxon>
        <taxon>Glossata</taxon>
        <taxon>Ditrysia</taxon>
        <taxon>Tineoidea</taxon>
        <taxon>Psychidae</taxon>
        <taxon>Oiketicinae</taxon>
        <taxon>Eumeta</taxon>
    </lineage>
</organism>
<keyword evidence="3" id="KW-1185">Reference proteome</keyword>
<gene>
    <name evidence="2" type="ORF">EVAR_81893_1</name>
</gene>
<sequence>MNTKENTTVSLDDRGRERRGHLGRNVGRHQSRPFFSYSVLLYKTKPIFVTTDTQSERSVGTQARALLAPRPVAEGCQSNNSEMDFARRGDRNILRLEHLPLHPRLTDIFRDTRNAARAGGRAKLNIETASEFFPTPGRLSFVWPPIYLRTPKRPRSLSVTFPLP</sequence>
<proteinExistence type="predicted"/>
<feature type="compositionally biased region" description="Polar residues" evidence="1">
    <location>
        <begin position="1"/>
        <end position="10"/>
    </location>
</feature>
<evidence type="ECO:0000313" key="3">
    <source>
        <dbReference type="Proteomes" id="UP000299102"/>
    </source>
</evidence>
<protein>
    <submittedName>
        <fullName evidence="2">Uncharacterized protein</fullName>
    </submittedName>
</protein>
<evidence type="ECO:0000256" key="1">
    <source>
        <dbReference type="SAM" id="MobiDB-lite"/>
    </source>
</evidence>
<comment type="caution">
    <text evidence="2">The sequence shown here is derived from an EMBL/GenBank/DDBJ whole genome shotgun (WGS) entry which is preliminary data.</text>
</comment>
<evidence type="ECO:0000313" key="2">
    <source>
        <dbReference type="EMBL" id="GBP30995.1"/>
    </source>
</evidence>
<dbReference type="AlphaFoldDB" id="A0A4C1UX20"/>
<dbReference type="EMBL" id="BGZK01000240">
    <property type="protein sequence ID" value="GBP30995.1"/>
    <property type="molecule type" value="Genomic_DNA"/>
</dbReference>